<dbReference type="OrthoDB" id="3068835at2759"/>
<accession>A0A8J8WDS1</accession>
<dbReference type="InterPro" id="IPR053221">
    <property type="entry name" value="Burnettramic_acid_biosynth"/>
</dbReference>
<sequence>MASFASQDGPRLGYMGPYEYQQNLAPPPYEVWMDSRCSAPSSTRLSGLSPPQFQQRENTPYGPYTPSEYDRFAPQGPFGRQYEHSSLISPTSYIPPAAPERHVHHQQYQSQHPACHQDECSPGPSDPNQPSPSLLLRRQRSSKGRPCVIPQITQVFRGANFSPFIRAHAPELEQQCGLSSREMLAFIDGLNEAHMANPFLQATNTIGSLVGMVPLQTAQIVGTSLSVAAGLGTAGVAIVRTKKYMTWANEAIFKPKGLHAQLCKTEKMLGQIGMEGQKDVFAQMQYQTVMDSAVLNEPSARAIAKRMNALGDRVLPLSFENIEALVSPENWAKKIGSWSAQRAEKKQLEKFGAKTTEAQKDRAKLDKEVDKVIGEMQEVEEKMARLDPNERRYGKRLKHLRKDHAKLKRDVEKFEKDRGSKRNKRGSKDRKHGEKEAKKINNIYWILITAADEALGDDEDWASEASSEQLVYANERRS</sequence>
<evidence type="ECO:0000313" key="3">
    <source>
        <dbReference type="Proteomes" id="UP000631181"/>
    </source>
</evidence>
<dbReference type="PANTHER" id="PTHR38887:SF1">
    <property type="entry name" value="RAS MODIFICATION PROTEIN ERF4"/>
    <property type="match status" value="1"/>
</dbReference>
<gene>
    <name evidence="2" type="ORF">PECM_002047</name>
</gene>
<feature type="region of interest" description="Disordered" evidence="1">
    <location>
        <begin position="89"/>
        <end position="142"/>
    </location>
</feature>
<feature type="region of interest" description="Disordered" evidence="1">
    <location>
        <begin position="408"/>
        <end position="435"/>
    </location>
</feature>
<dbReference type="EMBL" id="WIWV01000149">
    <property type="protein sequence ID" value="KAF7712807.1"/>
    <property type="molecule type" value="Genomic_DNA"/>
</dbReference>
<evidence type="ECO:0000313" key="2">
    <source>
        <dbReference type="EMBL" id="KAF7712807.1"/>
    </source>
</evidence>
<feature type="compositionally biased region" description="Basic and acidic residues" evidence="1">
    <location>
        <begin position="408"/>
        <end position="420"/>
    </location>
</feature>
<protein>
    <submittedName>
        <fullName evidence="2">Uncharacterized protein</fullName>
    </submittedName>
</protein>
<feature type="region of interest" description="Disordered" evidence="1">
    <location>
        <begin position="459"/>
        <end position="478"/>
    </location>
</feature>
<feature type="compositionally biased region" description="Polar residues" evidence="1">
    <location>
        <begin position="40"/>
        <end position="58"/>
    </location>
</feature>
<name>A0A8J8WDS1_9EURO</name>
<comment type="caution">
    <text evidence="2">The sequence shown here is derived from an EMBL/GenBank/DDBJ whole genome shotgun (WGS) entry which is preliminary data.</text>
</comment>
<proteinExistence type="predicted"/>
<feature type="region of interest" description="Disordered" evidence="1">
    <location>
        <begin position="40"/>
        <end position="66"/>
    </location>
</feature>
<dbReference type="Proteomes" id="UP000631181">
    <property type="component" value="Unassembled WGS sequence"/>
</dbReference>
<dbReference type="AlphaFoldDB" id="A0A8J8WDS1"/>
<keyword evidence="3" id="KW-1185">Reference proteome</keyword>
<evidence type="ECO:0000256" key="1">
    <source>
        <dbReference type="SAM" id="MobiDB-lite"/>
    </source>
</evidence>
<dbReference type="PANTHER" id="PTHR38887">
    <property type="entry name" value="CHROMOSOME 21, WHOLE GENOME SHOTGUN SEQUENCE"/>
    <property type="match status" value="1"/>
</dbReference>
<reference evidence="2" key="1">
    <citation type="journal article" date="2020" name="Front. Microbiol.">
        <title>Gene regulatory networks of Penicillium echinulatum 2HH and Penicillium oxalicum 114-2 inferred by a computational biology approach.</title>
        <authorList>
            <person name="Lenz A.R."/>
            <person name="Galan-Vasquez E."/>
            <person name="Balbinot E."/>
            <person name="De Abreu F.P."/>
            <person name="De Oliveira N.S."/>
            <person name="Da Rosa L.O."/>
            <person name="De Avila E Silva S."/>
            <person name="Camassola M."/>
            <person name="Dillon A.J.P."/>
            <person name="Perez-Rueda E."/>
        </authorList>
    </citation>
    <scope>NUCLEOTIDE SEQUENCE</scope>
    <source>
        <strain evidence="2">S1M29</strain>
    </source>
</reference>
<organism evidence="2 3">
    <name type="scientific">Penicillium ucsense</name>
    <dbReference type="NCBI Taxonomy" id="2839758"/>
    <lineage>
        <taxon>Eukaryota</taxon>
        <taxon>Fungi</taxon>
        <taxon>Dikarya</taxon>
        <taxon>Ascomycota</taxon>
        <taxon>Pezizomycotina</taxon>
        <taxon>Eurotiomycetes</taxon>
        <taxon>Eurotiomycetidae</taxon>
        <taxon>Eurotiales</taxon>
        <taxon>Aspergillaceae</taxon>
        <taxon>Penicillium</taxon>
    </lineage>
</organism>
<feature type="compositionally biased region" description="Basic residues" evidence="1">
    <location>
        <begin position="421"/>
        <end position="430"/>
    </location>
</feature>